<dbReference type="Pfam" id="PF00087">
    <property type="entry name" value="Toxin_TOLIP"/>
    <property type="match status" value="1"/>
</dbReference>
<organism evidence="3">
    <name type="scientific">Aquarana catesbeiana</name>
    <name type="common">American bullfrog</name>
    <name type="synonym">Rana catesbeiana</name>
    <dbReference type="NCBI Taxonomy" id="8400"/>
    <lineage>
        <taxon>Eukaryota</taxon>
        <taxon>Metazoa</taxon>
        <taxon>Chordata</taxon>
        <taxon>Craniata</taxon>
        <taxon>Vertebrata</taxon>
        <taxon>Euteleostomi</taxon>
        <taxon>Amphibia</taxon>
        <taxon>Batrachia</taxon>
        <taxon>Anura</taxon>
        <taxon>Neobatrachia</taxon>
        <taxon>Ranoidea</taxon>
        <taxon>Ranidae</taxon>
        <taxon>Aquarana</taxon>
    </lineage>
</organism>
<proteinExistence type="predicted"/>
<reference evidence="3" key="1">
    <citation type="submission" date="2017-08" db="EMBL/GenBank/DDBJ databases">
        <title>Assembly of the North American Bullfrog Genome.</title>
        <authorList>
            <person name="Warren R.L."/>
            <person name="Vandervalk B.P."/>
            <person name="Kucuk E."/>
            <person name="Birol I."/>
            <person name="Helbing C."/>
            <person name="Pandoh P."/>
            <person name="Behsaz B."/>
            <person name="Mohamadi H."/>
            <person name="Chu J."/>
            <person name="Jackman S."/>
            <person name="Hammond S.A."/>
            <person name="Veldhoen N."/>
            <person name="Kirk H."/>
            <person name="Zhao Y."/>
            <person name="Coope R."/>
            <person name="Pleasance S."/>
            <person name="Moore R."/>
            <person name="Holt R."/>
        </authorList>
    </citation>
    <scope>NUCLEOTIDE SEQUENCE</scope>
    <source>
        <strain evidence="3">Bruno</strain>
        <tissue evidence="3">Liver</tissue>
    </source>
</reference>
<dbReference type="CDD" id="cd00117">
    <property type="entry name" value="TFP"/>
    <property type="match status" value="1"/>
</dbReference>
<sequence length="89" mass="9691">MMKAVITLLILGLLFIHGEALQCYKGSCDGGSCSYSETTCSTDANRCFTITMSTRYYFNVIRGCTTSPECASMKSLRPSTICCSTDLCN</sequence>
<name>A0A2G9S6A5_AQUCT</name>
<keyword evidence="1" id="KW-0732">Signal</keyword>
<evidence type="ECO:0000259" key="2">
    <source>
        <dbReference type="Pfam" id="PF00087"/>
    </source>
</evidence>
<accession>A0A2G9S6A5</accession>
<evidence type="ECO:0000313" key="3">
    <source>
        <dbReference type="EMBL" id="PIO35662.1"/>
    </source>
</evidence>
<dbReference type="OrthoDB" id="9903925at2759"/>
<evidence type="ECO:0000256" key="1">
    <source>
        <dbReference type="SAM" id="SignalP"/>
    </source>
</evidence>
<gene>
    <name evidence="3" type="ORF">AB205_0005560</name>
</gene>
<dbReference type="InterPro" id="IPR045860">
    <property type="entry name" value="Snake_toxin-like_sf"/>
</dbReference>
<dbReference type="EMBL" id="KV926230">
    <property type="protein sequence ID" value="PIO35662.1"/>
    <property type="molecule type" value="Genomic_DNA"/>
</dbReference>
<dbReference type="SUPFAM" id="SSF57302">
    <property type="entry name" value="Snake toxin-like"/>
    <property type="match status" value="1"/>
</dbReference>
<feature type="domain" description="Snake toxin/toxin-like" evidence="2">
    <location>
        <begin position="21"/>
        <end position="89"/>
    </location>
</feature>
<protein>
    <recommendedName>
        <fullName evidence="2">Snake toxin/toxin-like domain-containing protein</fullName>
    </recommendedName>
</protein>
<dbReference type="Gene3D" id="2.10.60.10">
    <property type="entry name" value="CD59"/>
    <property type="match status" value="1"/>
</dbReference>
<feature type="chain" id="PRO_5013923704" description="Snake toxin/toxin-like domain-containing protein" evidence="1">
    <location>
        <begin position="21"/>
        <end position="89"/>
    </location>
</feature>
<dbReference type="InterPro" id="IPR035076">
    <property type="entry name" value="Toxin/TOLIP"/>
</dbReference>
<feature type="signal peptide" evidence="1">
    <location>
        <begin position="1"/>
        <end position="20"/>
    </location>
</feature>
<dbReference type="AlphaFoldDB" id="A0A2G9S6A5"/>